<dbReference type="SUPFAM" id="SSF52540">
    <property type="entry name" value="P-loop containing nucleoside triphosphate hydrolases"/>
    <property type="match status" value="1"/>
</dbReference>
<comment type="caution">
    <text evidence="2">The sequence shown here is derived from an EMBL/GenBank/DDBJ whole genome shotgun (WGS) entry which is preliminary data.</text>
</comment>
<accession>A0A3S2W921</accession>
<reference evidence="3" key="1">
    <citation type="submission" date="2019-01" db="EMBL/GenBank/DDBJ databases">
        <title>Gri0909 isolated from a small marine red alga.</title>
        <authorList>
            <person name="Kim J."/>
            <person name="Jeong S.E."/>
            <person name="Jeon C.O."/>
        </authorList>
    </citation>
    <scope>NUCLEOTIDE SEQUENCE [LARGE SCALE GENOMIC DNA]</scope>
    <source>
        <strain evidence="3">Gri0909</strain>
    </source>
</reference>
<feature type="transmembrane region" description="Helical" evidence="1">
    <location>
        <begin position="20"/>
        <end position="40"/>
    </location>
</feature>
<evidence type="ECO:0000313" key="3">
    <source>
        <dbReference type="Proteomes" id="UP000287447"/>
    </source>
</evidence>
<keyword evidence="1" id="KW-0812">Transmembrane</keyword>
<dbReference type="EMBL" id="SADE01000002">
    <property type="protein sequence ID" value="RVU36181.1"/>
    <property type="molecule type" value="Genomic_DNA"/>
</dbReference>
<dbReference type="Proteomes" id="UP000287447">
    <property type="component" value="Unassembled WGS sequence"/>
</dbReference>
<dbReference type="AlphaFoldDB" id="A0A3S2W921"/>
<evidence type="ECO:0000313" key="2">
    <source>
        <dbReference type="EMBL" id="RVU36181.1"/>
    </source>
</evidence>
<sequence>MRIGNRQSFERFRLRDLYIFRVPLVVTLVLGVVAIASEFLPPPFRFLMEAVFPTSALATAQKWLTGMAAEYPAFSPFLSFMDDALNVLVAEHPGFGVCLLGFLPLLGVLRFRLSGRCLDTVLPPPPSFCSSILEIDHGERLRWDAKGKRYIPRADESKRLLDFARSSSPLGILNVWGQSGFGKTHAVADWLKTLYREGWDIGFALPDITVAEVKSWRPRADLALVLDDIRDARSMSSLINALAERGATSGRRVRICIVTQTPFEPHALRERPNPLVNAVDILALRIEPADASWVSRASRHIQGYDLPWDEAERIAQAYNGCPLYCLMKLEGEKADPRTEVIERAARKVAATAPKHYPVLFISALIGPLAVSTKKFAVPVASEFEQLFPWAAARGSRQRVRSRLPDEVGTWTVPAYEPGPEADEVLLRIVGEWTGPATNELLATLDFLEPAQIAQAIERILDLVLTHPRSSDVSMPNANSESEILQGRYETQMTASRIVEALSILRDVVTQRYHEQVIDVFRTKHGALGVTASSLDRNREALVTTTRFVGWAVLVCSNDGEAVLNEPSSRQIALVAANGAVNAIYGWGALALDSGLSAAERKDASDAMRETEERLTALYDRLVTDNALADRDNAETTRQIALMAAQGAFNAITSWGTLALDNVLSAAERKDASDAMRDAEKRLAALYDRLVTDDALADLHTAETTRQIALEAAKGAFNAIARWGYLALDNGLSAAERKDASDAMRDAEKRLAALYDRLVTDNALADQHVAETTRQIARAAAKGAVNAILRWGYLALDNGLSAAERKDASDAMRDTEERLTALYDRLVTDDALADRDNAETTRQIALEAAKGAVNAILRWGYLALDNGLSAAERKDASDAMRDAEKRLAALYDRLVTDDALADLHTAETTRQIALEAAQGAVNTILRWGYLALDNGLSAAERKDASDAMRDAEKRLAALYDRLVTDDALADLHTAETTRQIALEAAKGTVNAIARWGALALDNGLSAAERKDASDAMRDTEERLTALYDRLVTDNALADQHVAETTRQIALEAAKGAVNAIHRWGDLALDNGLSAAERKDASDAMRDTEKRLIALYDRLVTDDALADQHTAETTRQIALEAAKGAVNAILGWGDLADPGKVIDAKARIQEIHRRYPYDAEIASVANRANASTETWANEIARIEALYSRAD</sequence>
<evidence type="ECO:0000256" key="1">
    <source>
        <dbReference type="SAM" id="Phobius"/>
    </source>
</evidence>
<proteinExistence type="predicted"/>
<keyword evidence="1" id="KW-1133">Transmembrane helix</keyword>
<dbReference type="InterPro" id="IPR027417">
    <property type="entry name" value="P-loop_NTPase"/>
</dbReference>
<organism evidence="2 3">
    <name type="scientific">Hwanghaeella grinnelliae</name>
    <dbReference type="NCBI Taxonomy" id="2500179"/>
    <lineage>
        <taxon>Bacteria</taxon>
        <taxon>Pseudomonadati</taxon>
        <taxon>Pseudomonadota</taxon>
        <taxon>Alphaproteobacteria</taxon>
        <taxon>Rhodospirillales</taxon>
        <taxon>Rhodospirillaceae</taxon>
        <taxon>Hwanghaeella</taxon>
    </lineage>
</organism>
<protein>
    <submittedName>
        <fullName evidence="2">Uncharacterized protein</fullName>
    </submittedName>
</protein>
<keyword evidence="3" id="KW-1185">Reference proteome</keyword>
<dbReference type="RefSeq" id="WP_127765657.1">
    <property type="nucleotide sequence ID" value="NZ_SADE01000002.1"/>
</dbReference>
<name>A0A3S2W921_9PROT</name>
<keyword evidence="1" id="KW-0472">Membrane</keyword>
<gene>
    <name evidence="2" type="ORF">EOI86_13225</name>
</gene>